<dbReference type="PANTHER" id="PTHR42002:SF2">
    <property type="entry name" value="ANAEROBIC C4-DICARBOXYLATE TRANSPORTER DCUC-RELATED"/>
    <property type="match status" value="1"/>
</dbReference>
<keyword evidence="7 8" id="KW-0472">Membrane</keyword>
<evidence type="ECO:0000256" key="8">
    <source>
        <dbReference type="SAM" id="Phobius"/>
    </source>
</evidence>
<dbReference type="Pfam" id="PF03606">
    <property type="entry name" value="DcuC"/>
    <property type="match status" value="1"/>
</dbReference>
<dbReference type="AlphaFoldDB" id="A0AAE3M7C3"/>
<comment type="similarity">
    <text evidence="2">Belongs to the DcuC/DcuD transporter (TC 2.A.61) family.</text>
</comment>
<feature type="transmembrane region" description="Helical" evidence="8">
    <location>
        <begin position="245"/>
        <end position="264"/>
    </location>
</feature>
<keyword evidence="4" id="KW-1003">Cell membrane</keyword>
<keyword evidence="3" id="KW-0813">Transport</keyword>
<dbReference type="InterPro" id="IPR004669">
    <property type="entry name" value="C4_dicarb_anaerob_car"/>
</dbReference>
<dbReference type="NCBIfam" id="NF037994">
    <property type="entry name" value="DcuC_1"/>
    <property type="match status" value="1"/>
</dbReference>
<keyword evidence="10" id="KW-1185">Reference proteome</keyword>
<feature type="transmembrane region" description="Helical" evidence="8">
    <location>
        <begin position="77"/>
        <end position="94"/>
    </location>
</feature>
<evidence type="ECO:0000256" key="4">
    <source>
        <dbReference type="ARBA" id="ARBA00022475"/>
    </source>
</evidence>
<keyword evidence="5 8" id="KW-0812">Transmembrane</keyword>
<feature type="transmembrane region" description="Helical" evidence="8">
    <location>
        <begin position="349"/>
        <end position="370"/>
    </location>
</feature>
<reference evidence="9" key="1">
    <citation type="submission" date="2022-10" db="EMBL/GenBank/DDBJ databases">
        <authorList>
            <person name="Yu W.X."/>
        </authorList>
    </citation>
    <scope>NUCLEOTIDE SEQUENCE</scope>
    <source>
        <strain evidence="9">AAT</strain>
    </source>
</reference>
<evidence type="ECO:0000256" key="2">
    <source>
        <dbReference type="ARBA" id="ARBA00005275"/>
    </source>
</evidence>
<dbReference type="NCBIfam" id="TIGR00771">
    <property type="entry name" value="DcuC"/>
    <property type="match status" value="1"/>
</dbReference>
<dbReference type="EMBL" id="JAPDPJ010000045">
    <property type="protein sequence ID" value="MCW3788165.1"/>
    <property type="molecule type" value="Genomic_DNA"/>
</dbReference>
<protein>
    <submittedName>
        <fullName evidence="9">C4-dicarboxylate transporter DcuC</fullName>
    </submittedName>
</protein>
<dbReference type="PANTHER" id="PTHR42002">
    <property type="entry name" value="ANAEROBIC C4-DICARBOXYLATE TRANSPORTER DCUC-RELATED"/>
    <property type="match status" value="1"/>
</dbReference>
<evidence type="ECO:0000313" key="10">
    <source>
        <dbReference type="Proteomes" id="UP001209229"/>
    </source>
</evidence>
<dbReference type="InterPro" id="IPR018385">
    <property type="entry name" value="C4_dicarb_anaerob_car-like"/>
</dbReference>
<dbReference type="GO" id="GO:0005886">
    <property type="term" value="C:plasma membrane"/>
    <property type="evidence" value="ECO:0007669"/>
    <property type="project" value="UniProtKB-SubCell"/>
</dbReference>
<evidence type="ECO:0000256" key="1">
    <source>
        <dbReference type="ARBA" id="ARBA00004651"/>
    </source>
</evidence>
<comment type="caution">
    <text evidence="9">The sequence shown here is derived from an EMBL/GenBank/DDBJ whole genome shotgun (WGS) entry which is preliminary data.</text>
</comment>
<feature type="transmembrane region" description="Helical" evidence="8">
    <location>
        <begin position="314"/>
        <end position="337"/>
    </location>
</feature>
<feature type="transmembrane region" description="Helical" evidence="8">
    <location>
        <begin position="114"/>
        <end position="132"/>
    </location>
</feature>
<keyword evidence="6 8" id="KW-1133">Transmembrane helix</keyword>
<gene>
    <name evidence="9" type="primary">dcuC</name>
    <name evidence="9" type="ORF">OM075_16960</name>
</gene>
<dbReference type="RefSeq" id="WP_301191726.1">
    <property type="nucleotide sequence ID" value="NZ_JAPDPJ010000045.1"/>
</dbReference>
<feature type="transmembrane region" description="Helical" evidence="8">
    <location>
        <begin position="438"/>
        <end position="454"/>
    </location>
</feature>
<evidence type="ECO:0000256" key="5">
    <source>
        <dbReference type="ARBA" id="ARBA00022692"/>
    </source>
</evidence>
<dbReference type="GO" id="GO:0015556">
    <property type="term" value="F:C4-dicarboxylate transmembrane transporter activity"/>
    <property type="evidence" value="ECO:0007669"/>
    <property type="project" value="InterPro"/>
</dbReference>
<evidence type="ECO:0000256" key="6">
    <source>
        <dbReference type="ARBA" id="ARBA00022989"/>
    </source>
</evidence>
<feature type="transmembrane region" description="Helical" evidence="8">
    <location>
        <begin position="27"/>
        <end position="45"/>
    </location>
</feature>
<organism evidence="9 10">
    <name type="scientific">Plebeiibacterium sediminum</name>
    <dbReference type="NCBI Taxonomy" id="2992112"/>
    <lineage>
        <taxon>Bacteria</taxon>
        <taxon>Pseudomonadati</taxon>
        <taxon>Bacteroidota</taxon>
        <taxon>Bacteroidia</taxon>
        <taxon>Marinilabiliales</taxon>
        <taxon>Marinilabiliaceae</taxon>
        <taxon>Plebeiibacterium</taxon>
    </lineage>
</organism>
<feature type="transmembrane region" description="Helical" evidence="8">
    <location>
        <begin position="276"/>
        <end position="293"/>
    </location>
</feature>
<evidence type="ECO:0000256" key="3">
    <source>
        <dbReference type="ARBA" id="ARBA00022448"/>
    </source>
</evidence>
<accession>A0AAE3M7C3</accession>
<comment type="subcellular location">
    <subcellularLocation>
        <location evidence="1">Cell membrane</location>
        <topology evidence="1">Multi-pass membrane protein</topology>
    </subcellularLocation>
</comment>
<evidence type="ECO:0000256" key="7">
    <source>
        <dbReference type="ARBA" id="ARBA00023136"/>
    </source>
</evidence>
<evidence type="ECO:0000313" key="9">
    <source>
        <dbReference type="EMBL" id="MCW3788165.1"/>
    </source>
</evidence>
<sequence>MLIIGSVISILIVVVVAKLLIKKYNPQSVLIISGLLMMAIALILGMDMSTMKEPTGWHFFDLFNQIKVSLSNKGAKVGLMIMTIGGYVAYMKKIGASEALVYASMKPLSIFRKYPYLAASIVIPIGQVLFMCIPSATGLGLLLVASIFPVLVNLGISKTSAVSVITACTVFDMGPASANTARASELIGKTNVQYFMEDQLPLTIPMTMVLMISYYFVNRYFDKKENHKPTQLEIDAFKKINTPKIYSILPMLPLIMLIIFSPFFNLFPTPIHLDTTTAMIISLFVSMVFEIIRKRNLKEVFDSIKTFWEGMGKVFASVITLIISAEIFSLGLINLGFVDGLIAGSQSLGFSPVGIGIVMSVLIFMASILMGSGNASFFSFGPLVPEIAAKMGIEGARIILPMQLSSSLGRAISPIAGVIIATSEIAGIKPYALAKRNLIPLSVTAVMMIVVHYIF</sequence>
<name>A0AAE3M7C3_9BACT</name>
<feature type="transmembrane region" description="Helical" evidence="8">
    <location>
        <begin position="200"/>
        <end position="217"/>
    </location>
</feature>
<proteinExistence type="inferred from homology"/>
<dbReference type="Proteomes" id="UP001209229">
    <property type="component" value="Unassembled WGS sequence"/>
</dbReference>